<organism evidence="2 3">
    <name type="scientific">Capsicum baccatum</name>
    <name type="common">Peruvian pepper</name>
    <dbReference type="NCBI Taxonomy" id="33114"/>
    <lineage>
        <taxon>Eukaryota</taxon>
        <taxon>Viridiplantae</taxon>
        <taxon>Streptophyta</taxon>
        <taxon>Embryophyta</taxon>
        <taxon>Tracheophyta</taxon>
        <taxon>Spermatophyta</taxon>
        <taxon>Magnoliopsida</taxon>
        <taxon>eudicotyledons</taxon>
        <taxon>Gunneridae</taxon>
        <taxon>Pentapetalae</taxon>
        <taxon>asterids</taxon>
        <taxon>lamiids</taxon>
        <taxon>Solanales</taxon>
        <taxon>Solanaceae</taxon>
        <taxon>Solanoideae</taxon>
        <taxon>Capsiceae</taxon>
        <taxon>Capsicum</taxon>
    </lineage>
</organism>
<reference evidence="3" key="2">
    <citation type="journal article" date="2017" name="J. Anim. Genet.">
        <title>Multiple reference genome sequences of hot pepper reveal the massive evolution of plant disease resistance genes by retroduplication.</title>
        <authorList>
            <person name="Kim S."/>
            <person name="Park J."/>
            <person name="Yeom S.-I."/>
            <person name="Kim Y.-M."/>
            <person name="Seo E."/>
            <person name="Kim K.-T."/>
            <person name="Kim M.-S."/>
            <person name="Lee J.M."/>
            <person name="Cheong K."/>
            <person name="Shin H.-S."/>
            <person name="Kim S.-B."/>
            <person name="Han K."/>
            <person name="Lee J."/>
            <person name="Park M."/>
            <person name="Lee H.-A."/>
            <person name="Lee H.-Y."/>
            <person name="Lee Y."/>
            <person name="Oh S."/>
            <person name="Lee J.H."/>
            <person name="Choi E."/>
            <person name="Choi E."/>
            <person name="Lee S.E."/>
            <person name="Jeon J."/>
            <person name="Kim H."/>
            <person name="Choi G."/>
            <person name="Song H."/>
            <person name="Lee J."/>
            <person name="Lee S.-C."/>
            <person name="Kwon J.-K."/>
            <person name="Lee H.-Y."/>
            <person name="Koo N."/>
            <person name="Hong Y."/>
            <person name="Kim R.W."/>
            <person name="Kang W.-H."/>
            <person name="Huh J.H."/>
            <person name="Kang B.-C."/>
            <person name="Yang T.-J."/>
            <person name="Lee Y.-H."/>
            <person name="Bennetzen J.L."/>
            <person name="Choi D."/>
        </authorList>
    </citation>
    <scope>NUCLEOTIDE SEQUENCE [LARGE SCALE GENOMIC DNA]</scope>
    <source>
        <strain evidence="3">cv. PBC81</strain>
    </source>
</reference>
<comment type="caution">
    <text evidence="2">The sequence shown here is derived from an EMBL/GenBank/DDBJ whole genome shotgun (WGS) entry which is preliminary data.</text>
</comment>
<keyword evidence="3" id="KW-1185">Reference proteome</keyword>
<name>A0A2G2VAK8_CAPBA</name>
<accession>A0A2G2VAK8</accession>
<feature type="compositionally biased region" description="Basic and acidic residues" evidence="1">
    <location>
        <begin position="29"/>
        <end position="42"/>
    </location>
</feature>
<evidence type="ECO:0000313" key="3">
    <source>
        <dbReference type="Proteomes" id="UP000224567"/>
    </source>
</evidence>
<reference evidence="2 3" key="1">
    <citation type="journal article" date="2017" name="Genome Biol.">
        <title>New reference genome sequences of hot pepper reveal the massive evolution of plant disease-resistance genes by retroduplication.</title>
        <authorList>
            <person name="Kim S."/>
            <person name="Park J."/>
            <person name="Yeom S.I."/>
            <person name="Kim Y.M."/>
            <person name="Seo E."/>
            <person name="Kim K.T."/>
            <person name="Kim M.S."/>
            <person name="Lee J.M."/>
            <person name="Cheong K."/>
            <person name="Shin H.S."/>
            <person name="Kim S.B."/>
            <person name="Han K."/>
            <person name="Lee J."/>
            <person name="Park M."/>
            <person name="Lee H.A."/>
            <person name="Lee H.Y."/>
            <person name="Lee Y."/>
            <person name="Oh S."/>
            <person name="Lee J.H."/>
            <person name="Choi E."/>
            <person name="Choi E."/>
            <person name="Lee S.E."/>
            <person name="Jeon J."/>
            <person name="Kim H."/>
            <person name="Choi G."/>
            <person name="Song H."/>
            <person name="Lee J."/>
            <person name="Lee S.C."/>
            <person name="Kwon J.K."/>
            <person name="Lee H.Y."/>
            <person name="Koo N."/>
            <person name="Hong Y."/>
            <person name="Kim R.W."/>
            <person name="Kang W.H."/>
            <person name="Huh J.H."/>
            <person name="Kang B.C."/>
            <person name="Yang T.J."/>
            <person name="Lee Y.H."/>
            <person name="Bennetzen J.L."/>
            <person name="Choi D."/>
        </authorList>
    </citation>
    <scope>NUCLEOTIDE SEQUENCE [LARGE SCALE GENOMIC DNA]</scope>
    <source>
        <strain evidence="3">cv. PBC81</strain>
    </source>
</reference>
<evidence type="ECO:0000313" key="2">
    <source>
        <dbReference type="EMBL" id="PHT30017.1"/>
    </source>
</evidence>
<feature type="compositionally biased region" description="Pro residues" evidence="1">
    <location>
        <begin position="13"/>
        <end position="28"/>
    </location>
</feature>
<sequence>MDPDMIRPRRCKPCPPPPPPSPPPAPPSPKKEEPPPSPHGEHVIETCQHECCYFRGYPFPPQSYWNDDVNRFSRWHRMKSLEMGYRMNFGAPTRIILDGVAWNCSLLQ</sequence>
<dbReference type="EMBL" id="MLFT02000060">
    <property type="protein sequence ID" value="PHT30017.1"/>
    <property type="molecule type" value="Genomic_DNA"/>
</dbReference>
<feature type="region of interest" description="Disordered" evidence="1">
    <location>
        <begin position="1"/>
        <end position="42"/>
    </location>
</feature>
<dbReference type="AlphaFoldDB" id="A0A2G2VAK8"/>
<proteinExistence type="predicted"/>
<protein>
    <submittedName>
        <fullName evidence="2">Uncharacterized protein</fullName>
    </submittedName>
</protein>
<evidence type="ECO:0000256" key="1">
    <source>
        <dbReference type="SAM" id="MobiDB-lite"/>
    </source>
</evidence>
<dbReference type="Proteomes" id="UP000224567">
    <property type="component" value="Unassembled WGS sequence"/>
</dbReference>
<gene>
    <name evidence="2" type="ORF">CQW23_30406</name>
</gene>